<dbReference type="Gene3D" id="3.40.1260.10">
    <property type="entry name" value="DsrEFH-like"/>
    <property type="match status" value="1"/>
</dbReference>
<dbReference type="SUPFAM" id="SSF55424">
    <property type="entry name" value="FAD/NAD-linked reductases, dimerisation (C-terminal) domain"/>
    <property type="match status" value="1"/>
</dbReference>
<evidence type="ECO:0000256" key="2">
    <source>
        <dbReference type="ARBA" id="ARBA00009130"/>
    </source>
</evidence>
<dbReference type="PROSITE" id="PS50206">
    <property type="entry name" value="RHODANESE_3"/>
    <property type="match status" value="1"/>
</dbReference>
<comment type="cofactor">
    <cofactor evidence="1">
        <name>FAD</name>
        <dbReference type="ChEBI" id="CHEBI:57692"/>
    </cofactor>
</comment>
<evidence type="ECO:0000313" key="8">
    <source>
        <dbReference type="EMBL" id="ALF18629.1"/>
    </source>
</evidence>
<dbReference type="PROSITE" id="PS01148">
    <property type="entry name" value="UPF0033"/>
    <property type="match status" value="1"/>
</dbReference>
<evidence type="ECO:0000259" key="7">
    <source>
        <dbReference type="PROSITE" id="PS50206"/>
    </source>
</evidence>
<sequence length="811" mass="89987">MKKVLIVGGVAGGASTAARLRRLDENLEIIMFERGEYVSFANCGLPYHIGGVIQNRESLLVQTPESLKARFNLDVRINSEVIEVNGKEKKVRVKTKNGEEYEENFDFLVLAPGAKPILPAIKGIENKKIFTLRNINDMDKIKSEIKNHNIKKATVVGGGYVGVETAENLKHLGIDTTLIEAAPHILAPFDSEISNILEYELVDNGINLLISEKVTEFQEDKDEVIIKLESGKSVTTDMVILSIGVSPDTEFLQNSGINLGERGHILVNENLETNIDGVYALGDSIIVKNYITKENCAIPLAGPANRQGRIVAGNIVGRDEKYKGSIGTAIIKVFELIGASTGLNERALKQLNISYEKIYLHPNNHVSYYPGATPITIKVLYNKKNRQILGAQAVGINGVDKFIDVIATSIKFRATIDDLAELELAYAPAFLSAKSPANMVGFIGQNIEDNLLKQVFMEDLENYNEKETIILDIREELELISGSLKNSINIPLSELRKRYTELPKDKEIWTYCAVGLRGYIAARFLSQNGYKVKNLAGGIEIEEKELVKTQTEENFLSKENIDFKVKKEDEYIDLSGLSCPGPLVKIKENIDKLQENEQLKVKVSDPGFYNDIQAWSKVTKNSLLSLNKKDGIIYATLQKGQTSKVAVKEQENVVIEDNSNMTMVVFSGDLDKAIAAFIIANGALTMGKKVTMFFTFWGLSILKKKNLSKKSFIEKMFAIMLPKNSQDLPVSKMNFFGIGAKMIRSVMKKKNIMSLEELMKKAKEAGVNITACTMSMDVMGISKEELIDGINYGGVGQYLGETEKSNNNLFI</sequence>
<gene>
    <name evidence="8" type="ORF">RN98_10780</name>
</gene>
<accession>A0A0M3USM9</accession>
<dbReference type="InterPro" id="IPR004099">
    <property type="entry name" value="Pyr_nucl-diS_OxRdtase_dimer"/>
</dbReference>
<dbReference type="InterPro" id="IPR001763">
    <property type="entry name" value="Rhodanese-like_dom"/>
</dbReference>
<dbReference type="InterPro" id="IPR023753">
    <property type="entry name" value="FAD/NAD-binding_dom"/>
</dbReference>
<dbReference type="SUPFAM" id="SSF75169">
    <property type="entry name" value="DsrEFH-like"/>
    <property type="match status" value="1"/>
</dbReference>
<dbReference type="SMART" id="SM00450">
    <property type="entry name" value="RHOD"/>
    <property type="match status" value="1"/>
</dbReference>
<dbReference type="PANTHER" id="PTHR43429:SF1">
    <property type="entry name" value="NAD(P)H SULFUR OXIDOREDUCTASE (COA-DEPENDENT)"/>
    <property type="match status" value="1"/>
</dbReference>
<comment type="similarity">
    <text evidence="2">Belongs to the class-III pyridine nucleotide-disulfide oxidoreductase family.</text>
</comment>
<dbReference type="SUPFAM" id="SSF51905">
    <property type="entry name" value="FAD/NAD(P)-binding domain"/>
    <property type="match status" value="1"/>
</dbReference>
<dbReference type="InterPro" id="IPR032836">
    <property type="entry name" value="DsrE2-like"/>
</dbReference>
<dbReference type="GO" id="GO:0016491">
    <property type="term" value="F:oxidoreductase activity"/>
    <property type="evidence" value="ECO:0007669"/>
    <property type="project" value="UniProtKB-KW"/>
</dbReference>
<dbReference type="Pfam" id="PF00581">
    <property type="entry name" value="Rhodanese"/>
    <property type="match status" value="1"/>
</dbReference>
<dbReference type="Proteomes" id="UP000063147">
    <property type="component" value="Chromosome"/>
</dbReference>
<protein>
    <submittedName>
        <fullName evidence="8">Pyridine nucleotide-disulfide oxidoreductase</fullName>
    </submittedName>
</protein>
<dbReference type="Pfam" id="PF13686">
    <property type="entry name" value="DrsE_2"/>
    <property type="match status" value="1"/>
</dbReference>
<organism evidence="8">
    <name type="scientific">Fusobacterium animalis</name>
    <dbReference type="NCBI Taxonomy" id="76859"/>
    <lineage>
        <taxon>Bacteria</taxon>
        <taxon>Fusobacteriati</taxon>
        <taxon>Fusobacteriota</taxon>
        <taxon>Fusobacteriia</taxon>
        <taxon>Fusobacteriales</taxon>
        <taxon>Fusobacteriaceae</taxon>
        <taxon>Fusobacterium</taxon>
    </lineage>
</organism>
<evidence type="ECO:0000256" key="6">
    <source>
        <dbReference type="ARBA" id="ARBA00023284"/>
    </source>
</evidence>
<dbReference type="InterPro" id="IPR036868">
    <property type="entry name" value="TusA-like_sf"/>
</dbReference>
<dbReference type="SUPFAM" id="SSF52821">
    <property type="entry name" value="Rhodanese/Cell cycle control phosphatase"/>
    <property type="match status" value="1"/>
</dbReference>
<dbReference type="InterPro" id="IPR027396">
    <property type="entry name" value="DsrEFH-like"/>
</dbReference>
<dbReference type="CDD" id="cd01524">
    <property type="entry name" value="RHOD_Pyr_redox"/>
    <property type="match status" value="1"/>
</dbReference>
<dbReference type="Gene3D" id="3.40.250.10">
    <property type="entry name" value="Rhodanese-like domain"/>
    <property type="match status" value="1"/>
</dbReference>
<feature type="domain" description="Rhodanese" evidence="7">
    <location>
        <begin position="464"/>
        <end position="550"/>
    </location>
</feature>
<dbReference type="Pfam" id="PF07992">
    <property type="entry name" value="Pyr_redox_2"/>
    <property type="match status" value="1"/>
</dbReference>
<evidence type="ECO:0000313" key="9">
    <source>
        <dbReference type="Proteomes" id="UP000063147"/>
    </source>
</evidence>
<evidence type="ECO:0000256" key="1">
    <source>
        <dbReference type="ARBA" id="ARBA00001974"/>
    </source>
</evidence>
<keyword evidence="3" id="KW-0285">Flavoprotein</keyword>
<dbReference type="PATRIC" id="fig|76859.3.peg.2176"/>
<proteinExistence type="inferred from homology"/>
<keyword evidence="4" id="KW-0274">FAD</keyword>
<dbReference type="InterPro" id="IPR001455">
    <property type="entry name" value="TusA-like"/>
</dbReference>
<dbReference type="Pfam" id="PF02852">
    <property type="entry name" value="Pyr_redox_dim"/>
    <property type="match status" value="1"/>
</dbReference>
<dbReference type="InterPro" id="IPR016156">
    <property type="entry name" value="FAD/NAD-linked_Rdtase_dimer_sf"/>
</dbReference>
<dbReference type="Gene3D" id="3.30.110.40">
    <property type="entry name" value="TusA-like domain"/>
    <property type="match status" value="1"/>
</dbReference>
<keyword evidence="6" id="KW-0676">Redox-active center</keyword>
<dbReference type="AlphaFoldDB" id="A0A0M3USM9"/>
<evidence type="ECO:0000256" key="3">
    <source>
        <dbReference type="ARBA" id="ARBA00022630"/>
    </source>
</evidence>
<name>A0A0M3USM9_9FUSO</name>
<dbReference type="InterPro" id="IPR050260">
    <property type="entry name" value="FAD-bd_OxRdtase"/>
</dbReference>
<dbReference type="EMBL" id="CP012713">
    <property type="protein sequence ID" value="ALF18629.1"/>
    <property type="molecule type" value="Genomic_DNA"/>
</dbReference>
<keyword evidence="5" id="KW-0560">Oxidoreductase</keyword>
<dbReference type="PRINTS" id="PR00411">
    <property type="entry name" value="PNDRDTASEI"/>
</dbReference>
<evidence type="ECO:0000256" key="5">
    <source>
        <dbReference type="ARBA" id="ARBA00023002"/>
    </source>
</evidence>
<dbReference type="OrthoDB" id="9802028at2"/>
<dbReference type="RefSeq" id="WP_060676708.1">
    <property type="nucleotide sequence ID" value="NZ_CP012713.1"/>
</dbReference>
<dbReference type="InterPro" id="IPR036873">
    <property type="entry name" value="Rhodanese-like_dom_sf"/>
</dbReference>
<dbReference type="Gene3D" id="3.50.50.60">
    <property type="entry name" value="FAD/NAD(P)-binding domain"/>
    <property type="match status" value="2"/>
</dbReference>
<dbReference type="SUPFAM" id="SSF64307">
    <property type="entry name" value="SirA-like"/>
    <property type="match status" value="1"/>
</dbReference>
<dbReference type="PRINTS" id="PR00368">
    <property type="entry name" value="FADPNR"/>
</dbReference>
<dbReference type="Pfam" id="PF01206">
    <property type="entry name" value="TusA"/>
    <property type="match status" value="1"/>
</dbReference>
<dbReference type="InterPro" id="IPR036188">
    <property type="entry name" value="FAD/NAD-bd_sf"/>
</dbReference>
<dbReference type="PANTHER" id="PTHR43429">
    <property type="entry name" value="PYRIDINE NUCLEOTIDE-DISULFIDE OXIDOREDUCTASE DOMAIN-CONTAINING"/>
    <property type="match status" value="1"/>
</dbReference>
<evidence type="ECO:0000256" key="4">
    <source>
        <dbReference type="ARBA" id="ARBA00022827"/>
    </source>
</evidence>
<reference evidence="8 9" key="1">
    <citation type="submission" date="2015-09" db="EMBL/GenBank/DDBJ databases">
        <authorList>
            <person name="Jackson K.R."/>
            <person name="Lunt B.L."/>
            <person name="Fisher J.N.B."/>
            <person name="Gardner A.V."/>
            <person name="Bailey M.E."/>
            <person name="Deus L.M."/>
            <person name="Earl A.S."/>
            <person name="Gibby P.D."/>
            <person name="Hartmann K.A."/>
            <person name="Liu J.E."/>
            <person name="Manci A.M."/>
            <person name="Nielsen D.A."/>
            <person name="Solomon M.B."/>
            <person name="Breakwell D.P."/>
            <person name="Burnett S.H."/>
            <person name="Grose J.H."/>
        </authorList>
    </citation>
    <scope>NUCLEOTIDE SEQUENCE [LARGE SCALE GENOMIC DNA]</scope>
    <source>
        <strain evidence="8 9">KCOM 1279</strain>
    </source>
</reference>